<evidence type="ECO:0000256" key="1">
    <source>
        <dbReference type="ARBA" id="ARBA00010990"/>
    </source>
</evidence>
<evidence type="ECO:0000313" key="5">
    <source>
        <dbReference type="Proteomes" id="UP000197174"/>
    </source>
</evidence>
<dbReference type="SUPFAM" id="SSF56214">
    <property type="entry name" value="4'-phosphopantetheinyl transferase"/>
    <property type="match status" value="2"/>
</dbReference>
<protein>
    <recommendedName>
        <fullName evidence="3">4'-phosphopantetheinyl transferase domain-containing protein</fullName>
    </recommendedName>
</protein>
<evidence type="ECO:0000259" key="3">
    <source>
        <dbReference type="Pfam" id="PF01648"/>
    </source>
</evidence>
<dbReference type="PANTHER" id="PTHR12215:SF10">
    <property type="entry name" value="L-AMINOADIPATE-SEMIALDEHYDE DEHYDROGENASE-PHOSPHOPANTETHEINYL TRANSFERASE"/>
    <property type="match status" value="1"/>
</dbReference>
<reference evidence="4 5" key="1">
    <citation type="submission" date="2017-03" db="EMBL/GenBank/DDBJ databases">
        <title>Whole genome sequence of Micromonospora wenchangensis, isolated from mangrove soil.</title>
        <authorList>
            <person name="Yang H."/>
        </authorList>
    </citation>
    <scope>NUCLEOTIDE SEQUENCE [LARGE SCALE GENOMIC DNA]</scope>
    <source>
        <strain evidence="4 5">CCTCC AA 2012002</strain>
    </source>
</reference>
<dbReference type="Gene3D" id="3.90.470.20">
    <property type="entry name" value="4'-phosphopantetheinyl transferase domain"/>
    <property type="match status" value="1"/>
</dbReference>
<gene>
    <name evidence="4" type="ORF">B5D80_05105</name>
</gene>
<feature type="domain" description="4'-phosphopantetheinyl transferase" evidence="3">
    <location>
        <begin position="100"/>
        <end position="168"/>
    </location>
</feature>
<dbReference type="AlphaFoldDB" id="A0A246RRR3"/>
<dbReference type="InterPro" id="IPR050559">
    <property type="entry name" value="P-Pant_transferase_sf"/>
</dbReference>
<dbReference type="GO" id="GO:0000287">
    <property type="term" value="F:magnesium ion binding"/>
    <property type="evidence" value="ECO:0007669"/>
    <property type="project" value="InterPro"/>
</dbReference>
<accession>A0A246RRR3</accession>
<evidence type="ECO:0000313" key="4">
    <source>
        <dbReference type="EMBL" id="OWV11100.1"/>
    </source>
</evidence>
<comment type="similarity">
    <text evidence="1">Belongs to the P-Pant transferase superfamily. Gsp/Sfp/HetI/AcpT family.</text>
</comment>
<dbReference type="EMBL" id="MZMV01000006">
    <property type="protein sequence ID" value="OWV11100.1"/>
    <property type="molecule type" value="Genomic_DNA"/>
</dbReference>
<proteinExistence type="inferred from homology"/>
<dbReference type="GO" id="GO:0008897">
    <property type="term" value="F:holo-[acyl-carrier-protein] synthase activity"/>
    <property type="evidence" value="ECO:0007669"/>
    <property type="project" value="InterPro"/>
</dbReference>
<dbReference type="Pfam" id="PF01648">
    <property type="entry name" value="ACPS"/>
    <property type="match status" value="1"/>
</dbReference>
<evidence type="ECO:0000256" key="2">
    <source>
        <dbReference type="ARBA" id="ARBA00022679"/>
    </source>
</evidence>
<keyword evidence="2" id="KW-0808">Transferase</keyword>
<dbReference type="PANTHER" id="PTHR12215">
    <property type="entry name" value="PHOSPHOPANTETHEINE TRANSFERASE"/>
    <property type="match status" value="1"/>
</dbReference>
<organism evidence="4 5">
    <name type="scientific">Micromonospora wenchangensis</name>
    <dbReference type="NCBI Taxonomy" id="1185415"/>
    <lineage>
        <taxon>Bacteria</taxon>
        <taxon>Bacillati</taxon>
        <taxon>Actinomycetota</taxon>
        <taxon>Actinomycetes</taxon>
        <taxon>Micromonosporales</taxon>
        <taxon>Micromonosporaceae</taxon>
        <taxon>Micromonospora</taxon>
    </lineage>
</organism>
<dbReference type="GO" id="GO:0019878">
    <property type="term" value="P:lysine biosynthetic process via aminoadipic acid"/>
    <property type="evidence" value="ECO:0007669"/>
    <property type="project" value="TreeGrafter"/>
</dbReference>
<comment type="caution">
    <text evidence="4">The sequence shown here is derived from an EMBL/GenBank/DDBJ whole genome shotgun (WGS) entry which is preliminary data.</text>
</comment>
<dbReference type="InterPro" id="IPR008278">
    <property type="entry name" value="4-PPantetheinyl_Trfase_dom"/>
</dbReference>
<dbReference type="InterPro" id="IPR037143">
    <property type="entry name" value="4-PPantetheinyl_Trfase_dom_sf"/>
</dbReference>
<sequence>MRSLRSGAPPGLRDVRSSWRTVVPADLVVRLRRTVDDGRAAARALLVETAAAMAAVPPATVTVAHTAAGAPVLRGVATGWHTSVSHTRGLVAVAVSRHGPVGVDVEALRPVPALALSRRWFTPEDTDWLRGRPVQRLGVDFLALWTGKEAVAKLHGTGLRGGRLLRWRTAPPAPPAWRPAVDAPGVLVTHRELPAHVLAVAHAWPGRPRPAAGR</sequence>
<keyword evidence="5" id="KW-1185">Reference proteome</keyword>
<dbReference type="GO" id="GO:0005829">
    <property type="term" value="C:cytosol"/>
    <property type="evidence" value="ECO:0007669"/>
    <property type="project" value="TreeGrafter"/>
</dbReference>
<name>A0A246RRR3_9ACTN</name>
<dbReference type="Proteomes" id="UP000197174">
    <property type="component" value="Unassembled WGS sequence"/>
</dbReference>